<organism evidence="14 15">
    <name type="scientific">Lentinula raphanica</name>
    <dbReference type="NCBI Taxonomy" id="153919"/>
    <lineage>
        <taxon>Eukaryota</taxon>
        <taxon>Fungi</taxon>
        <taxon>Dikarya</taxon>
        <taxon>Basidiomycota</taxon>
        <taxon>Agaricomycotina</taxon>
        <taxon>Agaricomycetes</taxon>
        <taxon>Agaricomycetidae</taxon>
        <taxon>Agaricales</taxon>
        <taxon>Marasmiineae</taxon>
        <taxon>Omphalotaceae</taxon>
        <taxon>Lentinula</taxon>
    </lineage>
</organism>
<dbReference type="InterPro" id="IPR005599">
    <property type="entry name" value="GPI_mannosylTrfase"/>
</dbReference>
<feature type="transmembrane region" description="Helical" evidence="12">
    <location>
        <begin position="528"/>
        <end position="544"/>
    </location>
</feature>
<evidence type="ECO:0000256" key="11">
    <source>
        <dbReference type="ARBA" id="ARBA00048899"/>
    </source>
</evidence>
<keyword evidence="9 12" id="KW-0472">Membrane</keyword>
<dbReference type="GO" id="GO:0006487">
    <property type="term" value="P:protein N-linked glycosylation"/>
    <property type="evidence" value="ECO:0007669"/>
    <property type="project" value="TreeGrafter"/>
</dbReference>
<keyword evidence="4 12" id="KW-0328">Glycosyltransferase</keyword>
<evidence type="ECO:0000256" key="13">
    <source>
        <dbReference type="SAM" id="MobiDB-lite"/>
    </source>
</evidence>
<keyword evidence="7 12" id="KW-0256">Endoplasmic reticulum</keyword>
<comment type="similarity">
    <text evidence="3 12">Belongs to the glycosyltransferase 22 family.</text>
</comment>
<keyword evidence="5" id="KW-0808">Transferase</keyword>
<feature type="compositionally biased region" description="Basic and acidic residues" evidence="13">
    <location>
        <begin position="182"/>
        <end position="214"/>
    </location>
</feature>
<sequence>MSILEDIAILLFGYLHVYLAPYTKVEESFNLHAVHDVLMYGVGTREGVDCYDHFKFPGPVPRTFIGSLVLAGVSYPVIWVLNLLGFVTKKYHLQVIVRLTLSTLNALSLVFLRRSLSRRFGPRTSWCFTLLTLSQFHVPFWMSRTIPNMYAFGVVNVVSGIWVGVVGRGSRRGKGNGNGTGESKEVKDLIGSEQLKESKESKESIESEKSKESNTLEVSSASNDSRELSQPSEASPSKELKTLKEEVKEEMKEENPWNTPEEVWGESSASSASSSPSAPSDTGESSTSSPPELKDSREESDTTNTLTTSNTSNTSTSTSTSNATTTSNISNTSTTTTSPNPNPTKELQVSTITSTTSSSNSPSTEQSQQSEQCQRCQQATRSTNIERAIALLVFTAVVFRAEVVLLLGPVVLQSLALGYVGFWRVVWVGMGVGLVSIATTVAVDSFFWRELVWPEAKGILFNVVEGNSSQWGTSPIYTYIPLLLNLLLSSLPLSIFGCILDPTIREMLLPYVAFVGIISFLGHKEWRFVVYVFPVVNVGAARVGEWMTTQRNESKSKKSTLLSFIFYGMILLNVLKTVVTTVASIGNYPGGEALRRFDELVVPNGKPYHVHIANLAAQSGASLFLQEHAPPFPPFSLMSTTMSTTHNTHTPWYLSPPWASSPNSPYTWIVYDKTENQTIDDLSRNTDITHLISETSPVEMRSRMRIWKVVGAGLGGATGNGIAPSAAASAAAVGGAGGGSEDDIDVVYVDETKLVGVIYTTIPPGISEKALEVFEFGKGVAKGVGRVIKEGVRVLREALVQVFRGGVQNDEDKGKEAVGIMEGIKGVLERMLETMEDLVGKVGWGWCWDWTEMGKSNWSWGGTASANESGNRKRSVSGWLKDVVLMRGIMKRKPVLWIYGRR</sequence>
<evidence type="ECO:0000256" key="5">
    <source>
        <dbReference type="ARBA" id="ARBA00022679"/>
    </source>
</evidence>
<feature type="compositionally biased region" description="Low complexity" evidence="13">
    <location>
        <begin position="302"/>
        <end position="339"/>
    </location>
</feature>
<evidence type="ECO:0000256" key="8">
    <source>
        <dbReference type="ARBA" id="ARBA00022989"/>
    </source>
</evidence>
<evidence type="ECO:0000256" key="7">
    <source>
        <dbReference type="ARBA" id="ARBA00022824"/>
    </source>
</evidence>
<proteinExistence type="inferred from homology"/>
<feature type="transmembrane region" description="Helical" evidence="12">
    <location>
        <begin position="148"/>
        <end position="167"/>
    </location>
</feature>
<evidence type="ECO:0000256" key="12">
    <source>
        <dbReference type="RuleBase" id="RU363075"/>
    </source>
</evidence>
<comment type="function">
    <text evidence="10">Mannosyltransferase that operates in the biosynthetic pathway of dolichol-linked oligosaccharides, the glycan precursors employed in protein asparagine (N)-glycosylation. The assembly of dolichol-linked oligosaccharides begins on the cytosolic side of the endoplasmic reticulum membrane and finishes in its lumen. The sequential addition of sugars to dolichol pyrophosphate produces dolichol-linked oligosaccharides containing fourteen sugars, including two GlcNAcs, nine mannoses and three glucoses. Once assembled, the oligosaccharide is transferred from the lipid to nascent proteins by oligosaccharyltransferases. In the lumen of the endoplasmic reticulum, adds the eighth mannose residue in an alpha-1,6 linkage onto Man(7)GlcNAc(2)-PP-dolichol to produce Man(8)GlcNAc(2)-PP-dolichol.</text>
</comment>
<evidence type="ECO:0000256" key="9">
    <source>
        <dbReference type="ARBA" id="ARBA00023136"/>
    </source>
</evidence>
<feature type="compositionally biased region" description="Low complexity" evidence="13">
    <location>
        <begin position="348"/>
        <end position="373"/>
    </location>
</feature>
<comment type="catalytic activity">
    <reaction evidence="11">
        <text>an alpha-D-Man-(1-&gt;2)-alpha-D-Man-(1-&gt;2)-alpha-D-Man-(1-&gt;3)-[alpha-D-Man-(1-&gt;2)-alpha-D-Man-(1-&gt;3)-alpha-D-Man-(1-&gt;6)]-beta-D-Man-(1-&gt;4)-beta-D-GlcNAc-(1-&gt;4)-alpha-D-GlcNAc-diphospho-di-trans,poly-cis-dolichol + a di-trans,poly-cis-dolichyl beta-D-mannosyl phosphate = an alpha-D-Man-(1-&gt;2)-alpha-D-Man-(1-&gt;2)-alpha-D-Man-(1-&gt;3)-[alpha-D-Man-(1-&gt;2)-alpha-D-Man-(1-&gt;3)-[alpha-D-Man-(1-&gt;6)]-alpha-D-Man-(1-&gt;6)]-beta-D-Man-(1-&gt;4)-beta-D-GlcNAc-(1-&gt;4)-alpha-D-GlcNAc-diphospho-di-trans,poly-cis-dolichol + a di-trans,poly-cis-dolichyl phosphate + H(+)</text>
        <dbReference type="Rhea" id="RHEA:29535"/>
        <dbReference type="Rhea" id="RHEA-COMP:19498"/>
        <dbReference type="Rhea" id="RHEA-COMP:19501"/>
        <dbReference type="Rhea" id="RHEA-COMP:19518"/>
        <dbReference type="Rhea" id="RHEA-COMP:19519"/>
        <dbReference type="ChEBI" id="CHEBI:15378"/>
        <dbReference type="ChEBI" id="CHEBI:57683"/>
        <dbReference type="ChEBI" id="CHEBI:58211"/>
        <dbReference type="ChEBI" id="CHEBI:132517"/>
        <dbReference type="ChEBI" id="CHEBI:132519"/>
        <dbReference type="EC" id="2.4.1.260"/>
    </reaction>
    <physiologicalReaction direction="left-to-right" evidence="11">
        <dbReference type="Rhea" id="RHEA:29536"/>
    </physiologicalReaction>
</comment>
<evidence type="ECO:0000256" key="6">
    <source>
        <dbReference type="ARBA" id="ARBA00022692"/>
    </source>
</evidence>
<comment type="caution">
    <text evidence="14">The sequence shown here is derived from an EMBL/GenBank/DDBJ whole genome shotgun (WGS) entry which is preliminary data.</text>
</comment>
<dbReference type="PANTHER" id="PTHR22760">
    <property type="entry name" value="GLYCOSYLTRANSFERASE"/>
    <property type="match status" value="1"/>
</dbReference>
<evidence type="ECO:0000313" key="15">
    <source>
        <dbReference type="Proteomes" id="UP001163846"/>
    </source>
</evidence>
<dbReference type="GO" id="GO:0052917">
    <property type="term" value="F:dol-P-Man:Man(7)GlcNAc(2)-PP-Dol alpha-1,6-mannosyltransferase activity"/>
    <property type="evidence" value="ECO:0007669"/>
    <property type="project" value="UniProtKB-EC"/>
</dbReference>
<evidence type="ECO:0000313" key="14">
    <source>
        <dbReference type="EMBL" id="KAJ3837399.1"/>
    </source>
</evidence>
<feature type="transmembrane region" description="Helical" evidence="12">
    <location>
        <begin position="424"/>
        <end position="447"/>
    </location>
</feature>
<feature type="compositionally biased region" description="Low complexity" evidence="13">
    <location>
        <begin position="267"/>
        <end position="280"/>
    </location>
</feature>
<feature type="compositionally biased region" description="Basic and acidic residues" evidence="13">
    <location>
        <begin position="236"/>
        <end position="255"/>
    </location>
</feature>
<feature type="compositionally biased region" description="Polar residues" evidence="13">
    <location>
        <begin position="215"/>
        <end position="235"/>
    </location>
</feature>
<dbReference type="AlphaFoldDB" id="A0AA38P6X0"/>
<dbReference type="Proteomes" id="UP001163846">
    <property type="component" value="Unassembled WGS sequence"/>
</dbReference>
<evidence type="ECO:0000256" key="1">
    <source>
        <dbReference type="ARBA" id="ARBA00004477"/>
    </source>
</evidence>
<name>A0AA38P6X0_9AGAR</name>
<reference evidence="14" key="1">
    <citation type="submission" date="2022-08" db="EMBL/GenBank/DDBJ databases">
        <authorList>
            <consortium name="DOE Joint Genome Institute"/>
            <person name="Min B."/>
            <person name="Riley R."/>
            <person name="Sierra-Patev S."/>
            <person name="Naranjo-Ortiz M."/>
            <person name="Looney B."/>
            <person name="Konkel Z."/>
            <person name="Slot J.C."/>
            <person name="Sakamoto Y."/>
            <person name="Steenwyk J.L."/>
            <person name="Rokas A."/>
            <person name="Carro J."/>
            <person name="Camarero S."/>
            <person name="Ferreira P."/>
            <person name="Molpeceres G."/>
            <person name="Ruiz-Duenas F.J."/>
            <person name="Serrano A."/>
            <person name="Henrissat B."/>
            <person name="Drula E."/>
            <person name="Hughes K.W."/>
            <person name="Mata J.L."/>
            <person name="Ishikawa N.K."/>
            <person name="Vargas-Isla R."/>
            <person name="Ushijima S."/>
            <person name="Smith C.A."/>
            <person name="Ahrendt S."/>
            <person name="Andreopoulos W."/>
            <person name="He G."/>
            <person name="Labutti K."/>
            <person name="Lipzen A."/>
            <person name="Ng V."/>
            <person name="Sandor L."/>
            <person name="Barry K."/>
            <person name="Martinez A.T."/>
            <person name="Xiao Y."/>
            <person name="Gibbons J.G."/>
            <person name="Terashima K."/>
            <person name="Hibbett D.S."/>
            <person name="Grigoriev I.V."/>
        </authorList>
    </citation>
    <scope>NUCLEOTIDE SEQUENCE</scope>
    <source>
        <strain evidence="14">TFB9207</strain>
    </source>
</reference>
<dbReference type="EMBL" id="MU806249">
    <property type="protein sequence ID" value="KAJ3837399.1"/>
    <property type="molecule type" value="Genomic_DNA"/>
</dbReference>
<dbReference type="GO" id="GO:0005789">
    <property type="term" value="C:endoplasmic reticulum membrane"/>
    <property type="evidence" value="ECO:0007669"/>
    <property type="project" value="UniProtKB-SubCell"/>
</dbReference>
<feature type="transmembrane region" description="Helical" evidence="12">
    <location>
        <begin position="388"/>
        <end position="412"/>
    </location>
</feature>
<dbReference type="EC" id="2.4.1.-" evidence="12"/>
<evidence type="ECO:0000256" key="3">
    <source>
        <dbReference type="ARBA" id="ARBA00007063"/>
    </source>
</evidence>
<feature type="transmembrane region" description="Helical" evidence="12">
    <location>
        <begin position="91"/>
        <end position="112"/>
    </location>
</feature>
<protein>
    <recommendedName>
        <fullName evidence="12">Mannosyltransferase</fullName>
        <ecNumber evidence="12">2.4.1.-</ecNumber>
    </recommendedName>
</protein>
<feature type="transmembrane region" description="Helical" evidence="12">
    <location>
        <begin position="64"/>
        <end position="85"/>
    </location>
</feature>
<keyword evidence="6 12" id="KW-0812">Transmembrane</keyword>
<comment type="pathway">
    <text evidence="2">Protein modification; protein glycosylation.</text>
</comment>
<keyword evidence="15" id="KW-1185">Reference proteome</keyword>
<evidence type="ECO:0000256" key="4">
    <source>
        <dbReference type="ARBA" id="ARBA00022676"/>
    </source>
</evidence>
<dbReference type="Pfam" id="PF03901">
    <property type="entry name" value="Glyco_transf_22"/>
    <property type="match status" value="2"/>
</dbReference>
<comment type="subcellular location">
    <subcellularLocation>
        <location evidence="1 12">Endoplasmic reticulum membrane</location>
        <topology evidence="1 12">Multi-pass membrane protein</topology>
    </subcellularLocation>
</comment>
<feature type="transmembrane region" description="Helical" evidence="12">
    <location>
        <begin position="564"/>
        <end position="586"/>
    </location>
</feature>
<evidence type="ECO:0000256" key="2">
    <source>
        <dbReference type="ARBA" id="ARBA00004922"/>
    </source>
</evidence>
<feature type="region of interest" description="Disordered" evidence="13">
    <location>
        <begin position="172"/>
        <end position="373"/>
    </location>
</feature>
<dbReference type="PANTHER" id="PTHR22760:SF1">
    <property type="entry name" value="DOL-P-MAN:MAN(7)GLCNAC(2)-PP-DOL ALPHA-1,6-MANNOSYLTRANSFERASE"/>
    <property type="match status" value="1"/>
</dbReference>
<evidence type="ECO:0000256" key="10">
    <source>
        <dbReference type="ARBA" id="ARBA00044721"/>
    </source>
</evidence>
<accession>A0AA38P6X0</accession>
<keyword evidence="8 12" id="KW-1133">Transmembrane helix</keyword>
<feature type="transmembrane region" description="Helical" evidence="12">
    <location>
        <begin position="476"/>
        <end position="497"/>
    </location>
</feature>
<gene>
    <name evidence="14" type="ORF">F5878DRAFT_622525</name>
</gene>